<accession>A0A3P7IP60</accession>
<feature type="region of interest" description="Disordered" evidence="1">
    <location>
        <begin position="1"/>
        <end position="30"/>
    </location>
</feature>
<protein>
    <submittedName>
        <fullName evidence="2">Uncharacterized protein</fullName>
    </submittedName>
</protein>
<dbReference type="Proteomes" id="UP000270094">
    <property type="component" value="Unassembled WGS sequence"/>
</dbReference>
<keyword evidence="3" id="KW-1185">Reference proteome</keyword>
<evidence type="ECO:0000313" key="3">
    <source>
        <dbReference type="Proteomes" id="UP000270094"/>
    </source>
</evidence>
<gene>
    <name evidence="2" type="ORF">SVUK_LOCUS1195</name>
</gene>
<evidence type="ECO:0000313" key="2">
    <source>
        <dbReference type="EMBL" id="VDM66197.1"/>
    </source>
</evidence>
<dbReference type="EMBL" id="UYYB01002280">
    <property type="protein sequence ID" value="VDM66197.1"/>
    <property type="molecule type" value="Genomic_DNA"/>
</dbReference>
<name>A0A3P7IP60_STRVU</name>
<sequence>MKRGASVSILRGHEHRDASARSGRGGTRYEEKNFTRLNSLLSPLALAAHEHELHSHQSTLRTYEIEG</sequence>
<reference evidence="2 3" key="1">
    <citation type="submission" date="2018-11" db="EMBL/GenBank/DDBJ databases">
        <authorList>
            <consortium name="Pathogen Informatics"/>
        </authorList>
    </citation>
    <scope>NUCLEOTIDE SEQUENCE [LARGE SCALE GENOMIC DNA]</scope>
</reference>
<evidence type="ECO:0000256" key="1">
    <source>
        <dbReference type="SAM" id="MobiDB-lite"/>
    </source>
</evidence>
<organism evidence="2 3">
    <name type="scientific">Strongylus vulgaris</name>
    <name type="common">Blood worm</name>
    <dbReference type="NCBI Taxonomy" id="40348"/>
    <lineage>
        <taxon>Eukaryota</taxon>
        <taxon>Metazoa</taxon>
        <taxon>Ecdysozoa</taxon>
        <taxon>Nematoda</taxon>
        <taxon>Chromadorea</taxon>
        <taxon>Rhabditida</taxon>
        <taxon>Rhabditina</taxon>
        <taxon>Rhabditomorpha</taxon>
        <taxon>Strongyloidea</taxon>
        <taxon>Strongylidae</taxon>
        <taxon>Strongylus</taxon>
    </lineage>
</organism>
<proteinExistence type="predicted"/>
<dbReference type="AlphaFoldDB" id="A0A3P7IP60"/>